<reference evidence="2 3" key="1">
    <citation type="submission" date="2013-01" db="EMBL/GenBank/DDBJ databases">
        <title>Whole genome shotgun sequence of Gordonia soli NBRC 108243.</title>
        <authorList>
            <person name="Isaki-Nakamura S."/>
            <person name="Hosoyama A."/>
            <person name="Tsuchikane K."/>
            <person name="Ando Y."/>
            <person name="Baba S."/>
            <person name="Ohji S."/>
            <person name="Hamada M."/>
            <person name="Tamura T."/>
            <person name="Yamazoe A."/>
            <person name="Yamazaki S."/>
            <person name="Fujita N."/>
        </authorList>
    </citation>
    <scope>NUCLEOTIDE SEQUENCE [LARGE SCALE GENOMIC DNA]</scope>
    <source>
        <strain evidence="2 3">NBRC 108243</strain>
    </source>
</reference>
<evidence type="ECO:0000313" key="2">
    <source>
        <dbReference type="EMBL" id="GAC68299.1"/>
    </source>
</evidence>
<proteinExistence type="predicted"/>
<feature type="region of interest" description="Disordered" evidence="1">
    <location>
        <begin position="219"/>
        <end position="244"/>
    </location>
</feature>
<dbReference type="RefSeq" id="WP_007620325.1">
    <property type="nucleotide sequence ID" value="NZ_BANX01000014.1"/>
</dbReference>
<dbReference type="eggNOG" id="ENOG5031CVH">
    <property type="taxonomic scope" value="Bacteria"/>
</dbReference>
<dbReference type="EMBL" id="BANX01000014">
    <property type="protein sequence ID" value="GAC68299.1"/>
    <property type="molecule type" value="Genomic_DNA"/>
</dbReference>
<dbReference type="AlphaFoldDB" id="M0QIM4"/>
<evidence type="ECO:0000256" key="1">
    <source>
        <dbReference type="SAM" id="MobiDB-lite"/>
    </source>
</evidence>
<dbReference type="InterPro" id="IPR053847">
    <property type="entry name" value="DUF6928"/>
</dbReference>
<dbReference type="Proteomes" id="UP000011666">
    <property type="component" value="Unassembled WGS sequence"/>
</dbReference>
<dbReference type="STRING" id="1223545.GS4_14_01310"/>
<comment type="caution">
    <text evidence="2">The sequence shown here is derived from an EMBL/GenBank/DDBJ whole genome shotgun (WGS) entry which is preliminary data.</text>
</comment>
<keyword evidence="3" id="KW-1185">Reference proteome</keyword>
<evidence type="ECO:0000313" key="3">
    <source>
        <dbReference type="Proteomes" id="UP000011666"/>
    </source>
</evidence>
<dbReference type="Pfam" id="PF21997">
    <property type="entry name" value="DUF6928"/>
    <property type="match status" value="1"/>
</dbReference>
<sequence>MSARAVTLWLLDHPDPAGLVRAGLTGNLDAARDLAGRVYPDNVLVPVVDTNLAAAVAATDPHVYVGAFGPIAVITCGLFATTTPSDLTRTVAALHPTGSTVLLVTDPASTVGAFARWDEGELRRSFAATPVSITEDIGLPYVFEKTYWAGDHPLQYANGHDPEPFALPFHPQQLAEDANRDWVGFRFTHPLAPTDTDPARIPVTGFAIHPAGYVPPPVPNLDARTAGPTPAAPPSVPESAPHRGRIARYFGFGGR</sequence>
<name>M0QIM4_9ACTN</name>
<organism evidence="2 3">
    <name type="scientific">Gordonia soli NBRC 108243</name>
    <dbReference type="NCBI Taxonomy" id="1223545"/>
    <lineage>
        <taxon>Bacteria</taxon>
        <taxon>Bacillati</taxon>
        <taxon>Actinomycetota</taxon>
        <taxon>Actinomycetes</taxon>
        <taxon>Mycobacteriales</taxon>
        <taxon>Gordoniaceae</taxon>
        <taxon>Gordonia</taxon>
    </lineage>
</organism>
<dbReference type="OrthoDB" id="4772769at2"/>
<accession>M0QIM4</accession>
<gene>
    <name evidence="2" type="ORF">GS4_14_01310</name>
</gene>
<protein>
    <submittedName>
        <fullName evidence="2">Uncharacterized protein</fullName>
    </submittedName>
</protein>